<dbReference type="Gene3D" id="1.10.10.10">
    <property type="entry name" value="Winged helix-like DNA-binding domain superfamily/Winged helix DNA-binding domain"/>
    <property type="match status" value="1"/>
</dbReference>
<feature type="domain" description="HTH lysR-type" evidence="6">
    <location>
        <begin position="40"/>
        <end position="97"/>
    </location>
</feature>
<protein>
    <submittedName>
        <fullName evidence="7">DNA-binding transcriptional LysR family regulator</fullName>
    </submittedName>
</protein>
<evidence type="ECO:0000259" key="6">
    <source>
        <dbReference type="PROSITE" id="PS50931"/>
    </source>
</evidence>
<dbReference type="InterPro" id="IPR000847">
    <property type="entry name" value="LysR_HTH_N"/>
</dbReference>
<dbReference type="PRINTS" id="PR00039">
    <property type="entry name" value="HTHLYSR"/>
</dbReference>
<dbReference type="PROSITE" id="PS50931">
    <property type="entry name" value="HTH_LYSR"/>
    <property type="match status" value="1"/>
</dbReference>
<dbReference type="SUPFAM" id="SSF53850">
    <property type="entry name" value="Periplasmic binding protein-like II"/>
    <property type="match status" value="1"/>
</dbReference>
<sequence length="342" mass="37885">MKTRSPAPAPTRKALGKSRTSPTPASEPQSSKRDHRLKNLTLRQLRLFEAVATQLSYSRAAEQMSVTQPAVSMQVQQLEAELGLQLLVKAGKKVSLSQAGEEMLRQARRILNQVTMAEEALGAFHDTEGGVGGLLHLGVVSSAHYFAPVLLMAFAEHWPGVKFKLTVDRRETILAMLQDHQLDVAIAGYPPSEADVEAETFAQNPHCVVAAANHPLAKKRRIHWDALRDEPFIFREPGSATRQFFDHLLQAQSLPVRVTMELSGNETIKQAVMAGMGISFLSAHTFQVEIEAGKLAVLHMEDMPKMLDWCLLHRRDSALSGVNGAFREFVLEHGSRLVQCRM</sequence>
<name>A0ABU1ZNR5_9BURK</name>
<feature type="compositionally biased region" description="Polar residues" evidence="5">
    <location>
        <begin position="18"/>
        <end position="29"/>
    </location>
</feature>
<dbReference type="InterPro" id="IPR036390">
    <property type="entry name" value="WH_DNA-bd_sf"/>
</dbReference>
<evidence type="ECO:0000313" key="8">
    <source>
        <dbReference type="Proteomes" id="UP001268089"/>
    </source>
</evidence>
<dbReference type="SUPFAM" id="SSF46785">
    <property type="entry name" value="Winged helix' DNA-binding domain"/>
    <property type="match status" value="1"/>
</dbReference>
<comment type="similarity">
    <text evidence="1">Belongs to the LysR transcriptional regulatory family.</text>
</comment>
<dbReference type="Gene3D" id="3.40.190.290">
    <property type="match status" value="1"/>
</dbReference>
<keyword evidence="8" id="KW-1185">Reference proteome</keyword>
<dbReference type="GO" id="GO:0003677">
    <property type="term" value="F:DNA binding"/>
    <property type="evidence" value="ECO:0007669"/>
    <property type="project" value="UniProtKB-KW"/>
</dbReference>
<comment type="caution">
    <text evidence="7">The sequence shown here is derived from an EMBL/GenBank/DDBJ whole genome shotgun (WGS) entry which is preliminary data.</text>
</comment>
<feature type="region of interest" description="Disordered" evidence="5">
    <location>
        <begin position="1"/>
        <end position="36"/>
    </location>
</feature>
<evidence type="ECO:0000313" key="7">
    <source>
        <dbReference type="EMBL" id="MDR7307185.1"/>
    </source>
</evidence>
<evidence type="ECO:0000256" key="4">
    <source>
        <dbReference type="ARBA" id="ARBA00023163"/>
    </source>
</evidence>
<evidence type="ECO:0000256" key="3">
    <source>
        <dbReference type="ARBA" id="ARBA00023125"/>
    </source>
</evidence>
<evidence type="ECO:0000256" key="1">
    <source>
        <dbReference type="ARBA" id="ARBA00009437"/>
    </source>
</evidence>
<reference evidence="7 8" key="1">
    <citation type="submission" date="2023-07" db="EMBL/GenBank/DDBJ databases">
        <title>Sorghum-associated microbial communities from plants grown in Nebraska, USA.</title>
        <authorList>
            <person name="Schachtman D."/>
        </authorList>
    </citation>
    <scope>NUCLEOTIDE SEQUENCE [LARGE SCALE GENOMIC DNA]</scope>
    <source>
        <strain evidence="7 8">BE308</strain>
    </source>
</reference>
<dbReference type="Pfam" id="PF00126">
    <property type="entry name" value="HTH_1"/>
    <property type="match status" value="1"/>
</dbReference>
<organism evidence="7 8">
    <name type="scientific">Rhodoferax saidenbachensis</name>
    <dbReference type="NCBI Taxonomy" id="1484693"/>
    <lineage>
        <taxon>Bacteria</taxon>
        <taxon>Pseudomonadati</taxon>
        <taxon>Pseudomonadota</taxon>
        <taxon>Betaproteobacteria</taxon>
        <taxon>Burkholderiales</taxon>
        <taxon>Comamonadaceae</taxon>
        <taxon>Rhodoferax</taxon>
    </lineage>
</organism>
<evidence type="ECO:0000256" key="5">
    <source>
        <dbReference type="SAM" id="MobiDB-lite"/>
    </source>
</evidence>
<dbReference type="Proteomes" id="UP001268089">
    <property type="component" value="Unassembled WGS sequence"/>
</dbReference>
<dbReference type="RefSeq" id="WP_310343217.1">
    <property type="nucleotide sequence ID" value="NZ_JAVDXO010000005.1"/>
</dbReference>
<dbReference type="PANTHER" id="PTHR30126:SF5">
    <property type="entry name" value="HTH-TYPE TRANSCRIPTIONAL ACTIVATOR CMPR"/>
    <property type="match status" value="1"/>
</dbReference>
<proteinExistence type="inferred from homology"/>
<dbReference type="EMBL" id="JAVDXO010000005">
    <property type="protein sequence ID" value="MDR7307185.1"/>
    <property type="molecule type" value="Genomic_DNA"/>
</dbReference>
<dbReference type="InterPro" id="IPR005119">
    <property type="entry name" value="LysR_subst-bd"/>
</dbReference>
<dbReference type="InterPro" id="IPR036388">
    <property type="entry name" value="WH-like_DNA-bd_sf"/>
</dbReference>
<accession>A0ABU1ZNR5</accession>
<keyword evidence="3 7" id="KW-0238">DNA-binding</keyword>
<dbReference type="PANTHER" id="PTHR30126">
    <property type="entry name" value="HTH-TYPE TRANSCRIPTIONAL REGULATOR"/>
    <property type="match status" value="1"/>
</dbReference>
<evidence type="ECO:0000256" key="2">
    <source>
        <dbReference type="ARBA" id="ARBA00023015"/>
    </source>
</evidence>
<gene>
    <name evidence="7" type="ORF">J2X15_002472</name>
</gene>
<keyword evidence="2" id="KW-0805">Transcription regulation</keyword>
<dbReference type="Pfam" id="PF03466">
    <property type="entry name" value="LysR_substrate"/>
    <property type="match status" value="1"/>
</dbReference>
<keyword evidence="4" id="KW-0804">Transcription</keyword>